<reference evidence="1 2" key="1">
    <citation type="journal article" date="2021" name="Hortic Res">
        <title>Chromosome-scale assembly of the Dendrobium chrysotoxum genome enhances the understanding of orchid evolution.</title>
        <authorList>
            <person name="Zhang Y."/>
            <person name="Zhang G.Q."/>
            <person name="Zhang D."/>
            <person name="Liu X.D."/>
            <person name="Xu X.Y."/>
            <person name="Sun W.H."/>
            <person name="Yu X."/>
            <person name="Zhu X."/>
            <person name="Wang Z.W."/>
            <person name="Zhao X."/>
            <person name="Zhong W.Y."/>
            <person name="Chen H."/>
            <person name="Yin W.L."/>
            <person name="Huang T."/>
            <person name="Niu S.C."/>
            <person name="Liu Z.J."/>
        </authorList>
    </citation>
    <scope>NUCLEOTIDE SEQUENCE [LARGE SCALE GENOMIC DNA]</scope>
    <source>
        <strain evidence="1">Lindl</strain>
    </source>
</reference>
<protein>
    <submittedName>
        <fullName evidence="1">Uncharacterized protein</fullName>
    </submittedName>
</protein>
<name>A0AAV7HU32_DENCH</name>
<dbReference type="EMBL" id="JAGFBR010000001">
    <property type="protein sequence ID" value="KAH0470735.1"/>
    <property type="molecule type" value="Genomic_DNA"/>
</dbReference>
<sequence length="73" mass="8644">MIHYQRKPTELLFLKLYPISMMKQAILSKQTFECGWSKKSNVHLPRRIALTVACTFTNIWKLLSNQNRLYGIM</sequence>
<organism evidence="1 2">
    <name type="scientific">Dendrobium chrysotoxum</name>
    <name type="common">Orchid</name>
    <dbReference type="NCBI Taxonomy" id="161865"/>
    <lineage>
        <taxon>Eukaryota</taxon>
        <taxon>Viridiplantae</taxon>
        <taxon>Streptophyta</taxon>
        <taxon>Embryophyta</taxon>
        <taxon>Tracheophyta</taxon>
        <taxon>Spermatophyta</taxon>
        <taxon>Magnoliopsida</taxon>
        <taxon>Liliopsida</taxon>
        <taxon>Asparagales</taxon>
        <taxon>Orchidaceae</taxon>
        <taxon>Epidendroideae</taxon>
        <taxon>Malaxideae</taxon>
        <taxon>Dendrobiinae</taxon>
        <taxon>Dendrobium</taxon>
    </lineage>
</organism>
<evidence type="ECO:0000313" key="2">
    <source>
        <dbReference type="Proteomes" id="UP000775213"/>
    </source>
</evidence>
<accession>A0AAV7HU32</accession>
<proteinExistence type="predicted"/>
<keyword evidence="2" id="KW-1185">Reference proteome</keyword>
<dbReference type="AlphaFoldDB" id="A0AAV7HU32"/>
<evidence type="ECO:0000313" key="1">
    <source>
        <dbReference type="EMBL" id="KAH0470735.1"/>
    </source>
</evidence>
<dbReference type="Proteomes" id="UP000775213">
    <property type="component" value="Unassembled WGS sequence"/>
</dbReference>
<gene>
    <name evidence="1" type="ORF">IEQ34_000458</name>
</gene>
<comment type="caution">
    <text evidence="1">The sequence shown here is derived from an EMBL/GenBank/DDBJ whole genome shotgun (WGS) entry which is preliminary data.</text>
</comment>